<evidence type="ECO:0000313" key="1">
    <source>
        <dbReference type="EMBL" id="DAE02077.1"/>
    </source>
</evidence>
<proteinExistence type="predicted"/>
<protein>
    <submittedName>
        <fullName evidence="1">Uncharacterized protein</fullName>
    </submittedName>
</protein>
<accession>A0A8S5P613</accession>
<name>A0A8S5P613_9CAUD</name>
<reference evidence="1" key="1">
    <citation type="journal article" date="2021" name="Proc. Natl. Acad. Sci. U.S.A.">
        <title>A Catalog of Tens of Thousands of Viruses from Human Metagenomes Reveals Hidden Associations with Chronic Diseases.</title>
        <authorList>
            <person name="Tisza M.J."/>
            <person name="Buck C.B."/>
        </authorList>
    </citation>
    <scope>NUCLEOTIDE SEQUENCE</scope>
    <source>
        <strain evidence="1">Ct1Eo1</strain>
    </source>
</reference>
<organism evidence="1">
    <name type="scientific">Siphoviridae sp. ct1Eo1</name>
    <dbReference type="NCBI Taxonomy" id="2825307"/>
    <lineage>
        <taxon>Viruses</taxon>
        <taxon>Duplodnaviria</taxon>
        <taxon>Heunggongvirae</taxon>
        <taxon>Uroviricota</taxon>
        <taxon>Caudoviricetes</taxon>
    </lineage>
</organism>
<sequence length="181" mass="19919">MSIDLKLTRDTVTPELERLASRQPALKKIMGIAMRNTLISHFRAKNAKPNRLGGTRTNFWLAVANSCTAPVLGGSGIMVRINHPHVAIHIYGGHISPKKAKMLAIPVTAEAHGKSPRGIKDLRPVWSGGRPVGLALGQKMYYVFKRGQRIPKDPRALPPDDKVLKAVNSAARIFLRRQGRP</sequence>
<dbReference type="EMBL" id="BK015340">
    <property type="protein sequence ID" value="DAE02077.1"/>
    <property type="molecule type" value="Genomic_DNA"/>
</dbReference>